<organism evidence="1 2">
    <name type="scientific">Pseudomonas amygdali pv. lachrymans str. M301315</name>
    <dbReference type="NCBI Taxonomy" id="629260"/>
    <lineage>
        <taxon>Bacteria</taxon>
        <taxon>Pseudomonadati</taxon>
        <taxon>Pseudomonadota</taxon>
        <taxon>Gammaproteobacteria</taxon>
        <taxon>Pseudomonadales</taxon>
        <taxon>Pseudomonadaceae</taxon>
        <taxon>Pseudomonas</taxon>
        <taxon>Pseudomonas amygdali</taxon>
    </lineage>
</organism>
<dbReference type="AlphaFoldDB" id="A0AAD0PW91"/>
<dbReference type="EMBL" id="CP031226">
    <property type="protein sequence ID" value="AXH59920.1"/>
    <property type="molecule type" value="Genomic_DNA"/>
</dbReference>
<gene>
    <name evidence="1" type="ORF">PLA107_032360</name>
</gene>
<protein>
    <submittedName>
        <fullName evidence="1">Uncharacterized protein</fullName>
    </submittedName>
</protein>
<proteinExistence type="predicted"/>
<name>A0AAD0PW91_PSEAV</name>
<dbReference type="GeneID" id="39474723"/>
<evidence type="ECO:0000313" key="1">
    <source>
        <dbReference type="EMBL" id="AXH59920.1"/>
    </source>
</evidence>
<evidence type="ECO:0000313" key="2">
    <source>
        <dbReference type="Proteomes" id="UP000006426"/>
    </source>
</evidence>
<reference evidence="1 2" key="1">
    <citation type="journal article" date="2011" name="PLoS Pathog.">
        <title>Dynamic evolution of pathogenicity revealed by sequencing and comparative genomics of 19 Pseudomonas syringae isolates.</title>
        <authorList>
            <person name="Baltrus D.A."/>
            <person name="Nishimura M.T."/>
            <person name="Romanchuk A."/>
            <person name="Chang J.H."/>
            <person name="Mukhtar M.S."/>
            <person name="Cherkis K."/>
            <person name="Roach J."/>
            <person name="Grant S.R."/>
            <person name="Jones C.D."/>
            <person name="Dangl J.L."/>
        </authorList>
    </citation>
    <scope>NUCLEOTIDE SEQUENCE [LARGE SCALE GENOMIC DNA]</scope>
    <source>
        <strain evidence="1 2">M301315</strain>
    </source>
</reference>
<dbReference type="RefSeq" id="WP_005741767.1">
    <property type="nucleotide sequence ID" value="NZ_CP031226.1"/>
</dbReference>
<accession>A0AAD0PW91</accession>
<dbReference type="Proteomes" id="UP000006426">
    <property type="component" value="Plasmid pmppla107"/>
</dbReference>
<geneLocation type="plasmid" evidence="2">
    <name>pmppla107</name>
</geneLocation>
<keyword evidence="1" id="KW-0614">Plasmid</keyword>
<sequence>MSADKSTAENYRPIANAFIAANSQRLAQDLLYWRRKTQLKEDALFHELANICLPAATADDHYQIAENLLLSFIIRQAAGETSIGQEAQ</sequence>